<dbReference type="PANTHER" id="PTHR34848:SF1">
    <property type="entry name" value="BIFUNCTIONAL ADENOSYLCOBALAMIN BIOSYNTHESIS PROTEIN COBU"/>
    <property type="match status" value="1"/>
</dbReference>
<dbReference type="Pfam" id="PF02283">
    <property type="entry name" value="CobU"/>
    <property type="match status" value="1"/>
</dbReference>
<name>A0AA51X5Q8_9GAMM</name>
<keyword evidence="17" id="KW-0548">Nucleotidyltransferase</keyword>
<feature type="binding site" evidence="16">
    <location>
        <begin position="36"/>
        <end position="38"/>
    </location>
    <ligand>
        <name>GTP</name>
        <dbReference type="ChEBI" id="CHEBI:37565"/>
    </ligand>
</feature>
<evidence type="ECO:0000256" key="1">
    <source>
        <dbReference type="ARBA" id="ARBA00000312"/>
    </source>
</evidence>
<evidence type="ECO:0000256" key="7">
    <source>
        <dbReference type="ARBA" id="ARBA00007490"/>
    </source>
</evidence>
<evidence type="ECO:0000256" key="3">
    <source>
        <dbReference type="ARBA" id="ARBA00001522"/>
    </source>
</evidence>
<dbReference type="InterPro" id="IPR003203">
    <property type="entry name" value="CobU/CobP"/>
</dbReference>
<evidence type="ECO:0000256" key="11">
    <source>
        <dbReference type="ARBA" id="ARBA00022777"/>
    </source>
</evidence>
<dbReference type="AlphaFoldDB" id="A0AA51X5Q8"/>
<evidence type="ECO:0000256" key="9">
    <source>
        <dbReference type="ARBA" id="ARBA00022679"/>
    </source>
</evidence>
<comment type="catalytic activity">
    <reaction evidence="2 14">
        <text>adenosylcob(III)inamide phosphate + GTP + H(+) = adenosylcob(III)inamide-GDP + diphosphate</text>
        <dbReference type="Rhea" id="RHEA:22712"/>
        <dbReference type="ChEBI" id="CHEBI:15378"/>
        <dbReference type="ChEBI" id="CHEBI:33019"/>
        <dbReference type="ChEBI" id="CHEBI:37565"/>
        <dbReference type="ChEBI" id="CHEBI:58502"/>
        <dbReference type="ChEBI" id="CHEBI:60487"/>
        <dbReference type="EC" id="2.7.7.62"/>
    </reaction>
</comment>
<feature type="active site" description="GMP-histidine intermediate" evidence="15">
    <location>
        <position position="52"/>
    </location>
</feature>
<dbReference type="EMBL" id="CP133548">
    <property type="protein sequence ID" value="WMS86079.1"/>
    <property type="molecule type" value="Genomic_DNA"/>
</dbReference>
<feature type="binding site" evidence="16">
    <location>
        <begin position="7"/>
        <end position="14"/>
    </location>
    <ligand>
        <name>GTP</name>
        <dbReference type="ChEBI" id="CHEBI:37565"/>
    </ligand>
</feature>
<dbReference type="EC" id="2.7.1.156" evidence="14"/>
<evidence type="ECO:0000256" key="12">
    <source>
        <dbReference type="ARBA" id="ARBA00022840"/>
    </source>
</evidence>
<comment type="pathway">
    <text evidence="6 14">Cofactor biosynthesis; adenosylcobalamin biosynthesis; adenosylcobalamin from cob(II)yrinate a,c-diamide: step 5/7.</text>
</comment>
<dbReference type="RefSeq" id="WP_309201230.1">
    <property type="nucleotide sequence ID" value="NZ_CP133548.1"/>
</dbReference>
<reference evidence="17 18" key="1">
    <citation type="submission" date="2023-08" db="EMBL/GenBank/DDBJ databases">
        <title>Pleionea litopenaei sp. nov., isolated from stomach of juvenile Litopenaeus vannamei.</title>
        <authorList>
            <person name="Rho A.M."/>
            <person name="Hwang C.Y."/>
        </authorList>
    </citation>
    <scope>NUCLEOTIDE SEQUENCE [LARGE SCALE GENOMIC DNA]</scope>
    <source>
        <strain evidence="17 18">HL-JVS1</strain>
    </source>
</reference>
<dbReference type="CDD" id="cd00544">
    <property type="entry name" value="CobU"/>
    <property type="match status" value="1"/>
</dbReference>
<dbReference type="GO" id="GO:0005525">
    <property type="term" value="F:GTP binding"/>
    <property type="evidence" value="ECO:0007669"/>
    <property type="project" value="UniProtKB-UniRule"/>
</dbReference>
<proteinExistence type="inferred from homology"/>
<dbReference type="EC" id="2.7.7.62" evidence="14"/>
<evidence type="ECO:0000256" key="8">
    <source>
        <dbReference type="ARBA" id="ARBA00022573"/>
    </source>
</evidence>
<evidence type="ECO:0000313" key="18">
    <source>
        <dbReference type="Proteomes" id="UP001239782"/>
    </source>
</evidence>
<dbReference type="PIRSF" id="PIRSF006135">
    <property type="entry name" value="CobU"/>
    <property type="match status" value="1"/>
</dbReference>
<feature type="binding site" evidence="16">
    <location>
        <position position="85"/>
    </location>
    <ligand>
        <name>GTP</name>
        <dbReference type="ChEBI" id="CHEBI:37565"/>
    </ligand>
</feature>
<keyword evidence="9 14" id="KW-0808">Transferase</keyword>
<keyword evidence="10 14" id="KW-0547">Nucleotide-binding</keyword>
<dbReference type="SUPFAM" id="SSF52540">
    <property type="entry name" value="P-loop containing nucleoside triphosphate hydrolases"/>
    <property type="match status" value="1"/>
</dbReference>
<keyword evidence="13 14" id="KW-0342">GTP-binding</keyword>
<dbReference type="GO" id="GO:0008820">
    <property type="term" value="F:cobinamide phosphate guanylyltransferase activity"/>
    <property type="evidence" value="ECO:0007669"/>
    <property type="project" value="UniProtKB-UniRule"/>
</dbReference>
<dbReference type="KEGG" id="plei:Q9312_12710"/>
<evidence type="ECO:0000256" key="2">
    <source>
        <dbReference type="ARBA" id="ARBA00000711"/>
    </source>
</evidence>
<evidence type="ECO:0000256" key="16">
    <source>
        <dbReference type="PIRSR" id="PIRSR006135-2"/>
    </source>
</evidence>
<dbReference type="PANTHER" id="PTHR34848">
    <property type="match status" value="1"/>
</dbReference>
<protein>
    <recommendedName>
        <fullName evidence="14">Bifunctional adenosylcobalamin biosynthesis protein</fullName>
        <ecNumber evidence="14">2.7.1.156</ecNumber>
        <ecNumber evidence="14">2.7.7.62</ecNumber>
    </recommendedName>
</protein>
<comment type="pathway">
    <text evidence="5 14">Cofactor biosynthesis; adenosylcobalamin biosynthesis; adenosylcobalamin from cob(II)yrinate a,c-diamide: step 6/7.</text>
</comment>
<keyword evidence="18" id="KW-1185">Reference proteome</keyword>
<evidence type="ECO:0000256" key="10">
    <source>
        <dbReference type="ARBA" id="ARBA00022741"/>
    </source>
</evidence>
<feature type="binding site" evidence="16">
    <location>
        <position position="64"/>
    </location>
    <ligand>
        <name>GTP</name>
        <dbReference type="ChEBI" id="CHEBI:37565"/>
    </ligand>
</feature>
<keyword evidence="11 14" id="KW-0418">Kinase</keyword>
<comment type="catalytic activity">
    <reaction evidence="3">
        <text>adenosylcob(III)inamide + GTP = adenosylcob(III)inamide phosphate + GDP + H(+)</text>
        <dbReference type="Rhea" id="RHEA:15765"/>
        <dbReference type="ChEBI" id="CHEBI:2480"/>
        <dbReference type="ChEBI" id="CHEBI:15378"/>
        <dbReference type="ChEBI" id="CHEBI:37565"/>
        <dbReference type="ChEBI" id="CHEBI:58189"/>
        <dbReference type="ChEBI" id="CHEBI:58502"/>
        <dbReference type="EC" id="2.7.1.156"/>
    </reaction>
</comment>
<gene>
    <name evidence="17" type="primary">cobU</name>
    <name evidence="17" type="ORF">Q9312_12710</name>
</gene>
<sequence length="183" mass="20138">MIHLVLGGARSGKSHFAETLASNLTQDTHQPVTYLATATMGDDEMIERISQHKLSRPNHWRLVEEPFHLAEAIASNENSSVILLDCMTLWLSNWLCSHDPEAFTLERDALIDELLKRQKPIVIVSNEVGSGIVPMGELSRQFADQAGWLNQALAAIATEVTLVVAGCPLTLKSTTTARVNDHD</sequence>
<evidence type="ECO:0000256" key="6">
    <source>
        <dbReference type="ARBA" id="ARBA00005159"/>
    </source>
</evidence>
<comment type="similarity">
    <text evidence="7 14">Belongs to the CobU/CobP family.</text>
</comment>
<keyword evidence="12 14" id="KW-0067">ATP-binding</keyword>
<evidence type="ECO:0000256" key="13">
    <source>
        <dbReference type="ARBA" id="ARBA00023134"/>
    </source>
</evidence>
<dbReference type="GO" id="GO:0043752">
    <property type="term" value="F:adenosylcobinamide kinase activity"/>
    <property type="evidence" value="ECO:0007669"/>
    <property type="project" value="UniProtKB-EC"/>
</dbReference>
<evidence type="ECO:0000256" key="14">
    <source>
        <dbReference type="PIRNR" id="PIRNR006135"/>
    </source>
</evidence>
<comment type="catalytic activity">
    <reaction evidence="1 14">
        <text>adenosylcob(III)inamide + ATP = adenosylcob(III)inamide phosphate + ADP + H(+)</text>
        <dbReference type="Rhea" id="RHEA:15769"/>
        <dbReference type="ChEBI" id="CHEBI:2480"/>
        <dbReference type="ChEBI" id="CHEBI:15378"/>
        <dbReference type="ChEBI" id="CHEBI:30616"/>
        <dbReference type="ChEBI" id="CHEBI:58502"/>
        <dbReference type="ChEBI" id="CHEBI:456216"/>
        <dbReference type="EC" id="2.7.1.156"/>
    </reaction>
</comment>
<dbReference type="Gene3D" id="3.40.50.300">
    <property type="entry name" value="P-loop containing nucleotide triphosphate hydrolases"/>
    <property type="match status" value="1"/>
</dbReference>
<keyword evidence="8 14" id="KW-0169">Cobalamin biosynthesis</keyword>
<feature type="binding site" evidence="16">
    <location>
        <begin position="53"/>
        <end position="56"/>
    </location>
    <ligand>
        <name>GTP</name>
        <dbReference type="ChEBI" id="CHEBI:37565"/>
    </ligand>
</feature>
<evidence type="ECO:0000256" key="4">
    <source>
        <dbReference type="ARBA" id="ARBA00003889"/>
    </source>
</evidence>
<evidence type="ECO:0000256" key="15">
    <source>
        <dbReference type="PIRSR" id="PIRSR006135-1"/>
    </source>
</evidence>
<dbReference type="GO" id="GO:0005524">
    <property type="term" value="F:ATP binding"/>
    <property type="evidence" value="ECO:0007669"/>
    <property type="project" value="UniProtKB-UniRule"/>
</dbReference>
<accession>A0AA51X5Q8</accession>
<evidence type="ECO:0000313" key="17">
    <source>
        <dbReference type="EMBL" id="WMS86079.1"/>
    </source>
</evidence>
<dbReference type="GO" id="GO:0009236">
    <property type="term" value="P:cobalamin biosynthetic process"/>
    <property type="evidence" value="ECO:0007669"/>
    <property type="project" value="UniProtKB-UniRule"/>
</dbReference>
<evidence type="ECO:0000256" key="5">
    <source>
        <dbReference type="ARBA" id="ARBA00004692"/>
    </source>
</evidence>
<dbReference type="Proteomes" id="UP001239782">
    <property type="component" value="Chromosome"/>
</dbReference>
<dbReference type="InterPro" id="IPR027417">
    <property type="entry name" value="P-loop_NTPase"/>
</dbReference>
<dbReference type="NCBIfam" id="NF004469">
    <property type="entry name" value="PRK05800.1"/>
    <property type="match status" value="1"/>
</dbReference>
<organism evidence="17 18">
    <name type="scientific">Pleionea litopenaei</name>
    <dbReference type="NCBI Taxonomy" id="3070815"/>
    <lineage>
        <taxon>Bacteria</taxon>
        <taxon>Pseudomonadati</taxon>
        <taxon>Pseudomonadota</taxon>
        <taxon>Gammaproteobacteria</taxon>
        <taxon>Oceanospirillales</taxon>
        <taxon>Pleioneaceae</taxon>
        <taxon>Pleionea</taxon>
    </lineage>
</organism>
<comment type="function">
    <text evidence="4 14">Catalyzes ATP-dependent phosphorylation of adenosylcobinamide and addition of GMP to adenosylcobinamide phosphate.</text>
</comment>